<dbReference type="EMBL" id="FMHW01000002">
    <property type="protein sequence ID" value="SCL19948.1"/>
    <property type="molecule type" value="Genomic_DNA"/>
</dbReference>
<keyword evidence="3" id="KW-1185">Reference proteome</keyword>
<dbReference type="AlphaFoldDB" id="A0A1C6RS03"/>
<evidence type="ECO:0000313" key="3">
    <source>
        <dbReference type="Proteomes" id="UP000198959"/>
    </source>
</evidence>
<feature type="compositionally biased region" description="Basic and acidic residues" evidence="1">
    <location>
        <begin position="113"/>
        <end position="129"/>
    </location>
</feature>
<proteinExistence type="predicted"/>
<accession>A0A1C6RS03</accession>
<name>A0A1C6RS03_9ACTN</name>
<dbReference type="RefSeq" id="WP_091639332.1">
    <property type="nucleotide sequence ID" value="NZ_FMHW01000002.1"/>
</dbReference>
<dbReference type="Proteomes" id="UP000198959">
    <property type="component" value="Unassembled WGS sequence"/>
</dbReference>
<evidence type="ECO:0000313" key="2">
    <source>
        <dbReference type="EMBL" id="SCL19948.1"/>
    </source>
</evidence>
<protein>
    <recommendedName>
        <fullName evidence="4">PIN domain-containing protein</fullName>
    </recommendedName>
</protein>
<evidence type="ECO:0000256" key="1">
    <source>
        <dbReference type="SAM" id="MobiDB-lite"/>
    </source>
</evidence>
<feature type="compositionally biased region" description="Basic and acidic residues" evidence="1">
    <location>
        <begin position="137"/>
        <end position="148"/>
    </location>
</feature>
<feature type="region of interest" description="Disordered" evidence="1">
    <location>
        <begin position="113"/>
        <end position="156"/>
    </location>
</feature>
<gene>
    <name evidence="2" type="ORF">GA0074692_0745</name>
</gene>
<reference evidence="3" key="1">
    <citation type="submission" date="2016-06" db="EMBL/GenBank/DDBJ databases">
        <authorList>
            <person name="Varghese N."/>
            <person name="Submissions Spin"/>
        </authorList>
    </citation>
    <scope>NUCLEOTIDE SEQUENCE [LARGE SCALE GENOMIC DNA]</scope>
    <source>
        <strain evidence="3">DSM 43817</strain>
    </source>
</reference>
<evidence type="ECO:0008006" key="4">
    <source>
        <dbReference type="Google" id="ProtNLM"/>
    </source>
</evidence>
<sequence>MSVRDRLAVCDADEQEWRPAAGSGYRAAYAVSYIDRIVPQPGRVIRPVDFSDTGQPRGEVTVEVVLDPPGHTRLPHNDAEIVARAVEIQTLAGRPIRLVTYDTKMRMRGRDAGLRVDKVEVPEKDEKPSRRWTHGRSAGEQRGERGGADQRPVGLA</sequence>
<organism evidence="2 3">
    <name type="scientific">Micromonospora pallida</name>
    <dbReference type="NCBI Taxonomy" id="145854"/>
    <lineage>
        <taxon>Bacteria</taxon>
        <taxon>Bacillati</taxon>
        <taxon>Actinomycetota</taxon>
        <taxon>Actinomycetes</taxon>
        <taxon>Micromonosporales</taxon>
        <taxon>Micromonosporaceae</taxon>
        <taxon>Micromonospora</taxon>
    </lineage>
</organism>